<keyword evidence="2" id="KW-1185">Reference proteome</keyword>
<comment type="caution">
    <text evidence="1">The sequence shown here is derived from an EMBL/GenBank/DDBJ whole genome shotgun (WGS) entry which is preliminary data.</text>
</comment>
<dbReference type="Proteomes" id="UP000499080">
    <property type="component" value="Unassembled WGS sequence"/>
</dbReference>
<dbReference type="EMBL" id="BGPR01007734">
    <property type="protein sequence ID" value="GBN29115.1"/>
    <property type="molecule type" value="Genomic_DNA"/>
</dbReference>
<accession>A0A4Y2MPR1</accession>
<reference evidence="1 2" key="1">
    <citation type="journal article" date="2019" name="Sci. Rep.">
        <title>Orb-weaving spider Araneus ventricosus genome elucidates the spidroin gene catalogue.</title>
        <authorList>
            <person name="Kono N."/>
            <person name="Nakamura H."/>
            <person name="Ohtoshi R."/>
            <person name="Moran D.A.P."/>
            <person name="Shinohara A."/>
            <person name="Yoshida Y."/>
            <person name="Fujiwara M."/>
            <person name="Mori M."/>
            <person name="Tomita M."/>
            <person name="Arakawa K."/>
        </authorList>
    </citation>
    <scope>NUCLEOTIDE SEQUENCE [LARGE SCALE GENOMIC DNA]</scope>
</reference>
<name>A0A4Y2MPR1_ARAVE</name>
<protein>
    <submittedName>
        <fullName evidence="1">Uncharacterized protein</fullName>
    </submittedName>
</protein>
<organism evidence="1 2">
    <name type="scientific">Araneus ventricosus</name>
    <name type="common">Orbweaver spider</name>
    <name type="synonym">Epeira ventricosa</name>
    <dbReference type="NCBI Taxonomy" id="182803"/>
    <lineage>
        <taxon>Eukaryota</taxon>
        <taxon>Metazoa</taxon>
        <taxon>Ecdysozoa</taxon>
        <taxon>Arthropoda</taxon>
        <taxon>Chelicerata</taxon>
        <taxon>Arachnida</taxon>
        <taxon>Araneae</taxon>
        <taxon>Araneomorphae</taxon>
        <taxon>Entelegynae</taxon>
        <taxon>Araneoidea</taxon>
        <taxon>Araneidae</taxon>
        <taxon>Araneus</taxon>
    </lineage>
</organism>
<gene>
    <name evidence="1" type="ORF">AVEN_181261_1</name>
</gene>
<evidence type="ECO:0000313" key="2">
    <source>
        <dbReference type="Proteomes" id="UP000499080"/>
    </source>
</evidence>
<proteinExistence type="predicted"/>
<sequence length="131" mass="14975">MKLKDCIPQIDDDYNLDIWDPKEIIEVLWDNGKPYPANILQFGENKKLMDRLIDDLIIGIVNANQVPLIQDLSKREKRNEKSSLKLVLGMFGHVLVTPPVMHAHPPLLLPNCVVVNENCMYEERGSSCPRV</sequence>
<evidence type="ECO:0000313" key="1">
    <source>
        <dbReference type="EMBL" id="GBN29115.1"/>
    </source>
</evidence>
<dbReference type="AlphaFoldDB" id="A0A4Y2MPR1"/>